<dbReference type="Proteomes" id="UP000075663">
    <property type="component" value="Unassembled WGS sequence"/>
</dbReference>
<dbReference type="GO" id="GO:0005524">
    <property type="term" value="F:ATP binding"/>
    <property type="evidence" value="ECO:0007669"/>
    <property type="project" value="UniProtKB-KW"/>
</dbReference>
<dbReference type="InterPro" id="IPR003593">
    <property type="entry name" value="AAA+_ATPase"/>
</dbReference>
<dbReference type="CDD" id="cd00009">
    <property type="entry name" value="AAA"/>
    <property type="match status" value="1"/>
</dbReference>
<sequence length="593" mass="67742">MDREGRIVYANDTACKNYGYTKEEFLKMLIYEVNRNYTESSYKEMWKRFPAETRFTMESTHFTKSGDEIPVEIFLNYAEFEGEAYNISFVLDISERKRKEKLLKSITQNTTAAIGEDYFKLLVENITDALGVTMSIVTECTSEEKTRLRTLAYYENGQLQENIEYDVAGTPCEIILKTMKPYHQSNSVGNDFYKDEGVEGYIGFPIVSRMGECIGNLALFSDHELHISEEEIQILNTLAERASLEIERNAAKTKLIKALNEVEDLKDRLEAENSYLQQEIKTEHNFEEIISQSLKFKQILTQVEQVAKTDATVLVLGESGTGKELLSRAVHNISNRKNRPLVKINCASLPSNLIESELFGHEKGAFTGAFTRKSGRFELADGGTIFLDEIGELPIELQAKLLRVLQEGEFERLGGTKTIKVNVRIIAATNRELEKEVAEGRFRADLYYRLNVFPIYSIPLRERKEDIPLLVSHFVDKYGAILGKRISNIPKGVIKALQTYHWPGNIRELENVIERAVIISGEQKLELAGWMPNKTTEQSETELLTLEDFERKYILKVLNEVMWRVSGEKGAAKILGMKPTTLESRMKKLGIKR</sequence>
<dbReference type="Gene3D" id="3.30.450.40">
    <property type="match status" value="1"/>
</dbReference>
<keyword evidence="2" id="KW-0067">ATP-binding</keyword>
<dbReference type="Gene3D" id="3.40.50.300">
    <property type="entry name" value="P-loop containing nucleotide triphosphate hydrolases"/>
    <property type="match status" value="1"/>
</dbReference>
<keyword evidence="5" id="KW-0010">Activator</keyword>
<gene>
    <name evidence="10" type="ORF">AWW67_13720</name>
</gene>
<dbReference type="STRING" id="1914963.AWW67_13720"/>
<dbReference type="SUPFAM" id="SSF55785">
    <property type="entry name" value="PYP-like sensor domain (PAS domain)"/>
    <property type="match status" value="1"/>
</dbReference>
<dbReference type="GO" id="GO:0043565">
    <property type="term" value="F:sequence-specific DNA binding"/>
    <property type="evidence" value="ECO:0007669"/>
    <property type="project" value="InterPro"/>
</dbReference>
<dbReference type="PROSITE" id="PS50045">
    <property type="entry name" value="SIGMA54_INTERACT_4"/>
    <property type="match status" value="1"/>
</dbReference>
<dbReference type="GO" id="GO:0006355">
    <property type="term" value="P:regulation of DNA-templated transcription"/>
    <property type="evidence" value="ECO:0007669"/>
    <property type="project" value="InterPro"/>
</dbReference>
<evidence type="ECO:0000256" key="4">
    <source>
        <dbReference type="ARBA" id="ARBA00023125"/>
    </source>
</evidence>
<dbReference type="AlphaFoldDB" id="A0A150XL17"/>
<dbReference type="SMART" id="SM00382">
    <property type="entry name" value="AAA"/>
    <property type="match status" value="1"/>
</dbReference>
<dbReference type="EMBL" id="LRPB01000049">
    <property type="protein sequence ID" value="KYG79424.1"/>
    <property type="molecule type" value="Genomic_DNA"/>
</dbReference>
<feature type="domain" description="PAS" evidence="9">
    <location>
        <begin position="1"/>
        <end position="26"/>
    </location>
</feature>
<evidence type="ECO:0000256" key="5">
    <source>
        <dbReference type="ARBA" id="ARBA00023159"/>
    </source>
</evidence>
<keyword evidence="4" id="KW-0238">DNA-binding</keyword>
<evidence type="ECO:0008006" key="12">
    <source>
        <dbReference type="Google" id="ProtNLM"/>
    </source>
</evidence>
<dbReference type="SUPFAM" id="SSF52540">
    <property type="entry name" value="P-loop containing nucleoside triphosphate hydrolases"/>
    <property type="match status" value="1"/>
</dbReference>
<dbReference type="InterPro" id="IPR027417">
    <property type="entry name" value="P-loop_NTPase"/>
</dbReference>
<evidence type="ECO:0000256" key="1">
    <source>
        <dbReference type="ARBA" id="ARBA00022741"/>
    </source>
</evidence>
<dbReference type="CDD" id="cd00130">
    <property type="entry name" value="PAS"/>
    <property type="match status" value="1"/>
</dbReference>
<dbReference type="Pfam" id="PF02954">
    <property type="entry name" value="HTH_8"/>
    <property type="match status" value="1"/>
</dbReference>
<protein>
    <recommendedName>
        <fullName evidence="12">Fis family transcriptional regulator</fullName>
    </recommendedName>
</protein>
<dbReference type="PANTHER" id="PTHR32071">
    <property type="entry name" value="TRANSCRIPTIONAL REGULATORY PROTEIN"/>
    <property type="match status" value="1"/>
</dbReference>
<dbReference type="Gene3D" id="1.10.8.60">
    <property type="match status" value="1"/>
</dbReference>
<dbReference type="InterPro" id="IPR002197">
    <property type="entry name" value="HTH_Fis"/>
</dbReference>
<organism evidence="10 11">
    <name type="scientific">Roseivirga seohaensis</name>
    <dbReference type="NCBI Taxonomy" id="1914963"/>
    <lineage>
        <taxon>Bacteria</taxon>
        <taxon>Pseudomonadati</taxon>
        <taxon>Bacteroidota</taxon>
        <taxon>Cytophagia</taxon>
        <taxon>Cytophagales</taxon>
        <taxon>Roseivirgaceae</taxon>
        <taxon>Roseivirga</taxon>
    </lineage>
</organism>
<keyword evidence="1" id="KW-0547">Nucleotide-binding</keyword>
<dbReference type="InterPro" id="IPR035965">
    <property type="entry name" value="PAS-like_dom_sf"/>
</dbReference>
<dbReference type="PROSITE" id="PS50112">
    <property type="entry name" value="PAS"/>
    <property type="match status" value="1"/>
</dbReference>
<dbReference type="PROSITE" id="PS00688">
    <property type="entry name" value="SIGMA54_INTERACT_3"/>
    <property type="match status" value="1"/>
</dbReference>
<dbReference type="InterPro" id="IPR000014">
    <property type="entry name" value="PAS"/>
</dbReference>
<dbReference type="SUPFAM" id="SSF55781">
    <property type="entry name" value="GAF domain-like"/>
    <property type="match status" value="1"/>
</dbReference>
<dbReference type="Pfam" id="PF13426">
    <property type="entry name" value="PAS_9"/>
    <property type="match status" value="1"/>
</dbReference>
<dbReference type="PANTHER" id="PTHR32071:SF117">
    <property type="entry name" value="PTS-DEPENDENT DIHYDROXYACETONE KINASE OPERON REGULATORY PROTEIN-RELATED"/>
    <property type="match status" value="1"/>
</dbReference>
<feature type="coiled-coil region" evidence="7">
    <location>
        <begin position="241"/>
        <end position="279"/>
    </location>
</feature>
<dbReference type="InterPro" id="IPR009057">
    <property type="entry name" value="Homeodomain-like_sf"/>
</dbReference>
<reference evidence="10 11" key="1">
    <citation type="submission" date="2016-01" db="EMBL/GenBank/DDBJ databases">
        <title>Genome sequencing of Roseivirga seohaensis SW-152.</title>
        <authorList>
            <person name="Selvaratnam C."/>
            <person name="Thevarajoo S."/>
            <person name="Goh K.M."/>
            <person name="Ee R."/>
            <person name="Chan K.-G."/>
            <person name="Chong C.S."/>
        </authorList>
    </citation>
    <scope>NUCLEOTIDE SEQUENCE [LARGE SCALE GENOMIC DNA]</scope>
    <source>
        <strain evidence="10 11">SW-152</strain>
    </source>
</reference>
<dbReference type="NCBIfam" id="TIGR00229">
    <property type="entry name" value="sensory_box"/>
    <property type="match status" value="1"/>
</dbReference>
<evidence type="ECO:0000259" key="8">
    <source>
        <dbReference type="PROSITE" id="PS50045"/>
    </source>
</evidence>
<dbReference type="PROSITE" id="PS00676">
    <property type="entry name" value="SIGMA54_INTERACT_2"/>
    <property type="match status" value="1"/>
</dbReference>
<dbReference type="Pfam" id="PF01590">
    <property type="entry name" value="GAF"/>
    <property type="match status" value="1"/>
</dbReference>
<dbReference type="InterPro" id="IPR025662">
    <property type="entry name" value="Sigma_54_int_dom_ATP-bd_1"/>
</dbReference>
<keyword evidence="3" id="KW-0805">Transcription regulation</keyword>
<keyword evidence="6" id="KW-0804">Transcription</keyword>
<evidence type="ECO:0000256" key="3">
    <source>
        <dbReference type="ARBA" id="ARBA00023015"/>
    </source>
</evidence>
<accession>A0A150XL17</accession>
<dbReference type="InterPro" id="IPR029016">
    <property type="entry name" value="GAF-like_dom_sf"/>
</dbReference>
<evidence type="ECO:0000313" key="11">
    <source>
        <dbReference type="Proteomes" id="UP000075663"/>
    </source>
</evidence>
<evidence type="ECO:0000259" key="9">
    <source>
        <dbReference type="PROSITE" id="PS50112"/>
    </source>
</evidence>
<dbReference type="InterPro" id="IPR025944">
    <property type="entry name" value="Sigma_54_int_dom_CS"/>
</dbReference>
<dbReference type="Pfam" id="PF25601">
    <property type="entry name" value="AAA_lid_14"/>
    <property type="match status" value="1"/>
</dbReference>
<dbReference type="FunFam" id="3.40.50.300:FF:000006">
    <property type="entry name" value="DNA-binding transcriptional regulator NtrC"/>
    <property type="match status" value="1"/>
</dbReference>
<dbReference type="InterPro" id="IPR025943">
    <property type="entry name" value="Sigma_54_int_dom_ATP-bd_2"/>
</dbReference>
<dbReference type="InterPro" id="IPR003018">
    <property type="entry name" value="GAF"/>
</dbReference>
<dbReference type="Gene3D" id="1.10.10.60">
    <property type="entry name" value="Homeodomain-like"/>
    <property type="match status" value="1"/>
</dbReference>
<dbReference type="SUPFAM" id="SSF46689">
    <property type="entry name" value="Homeodomain-like"/>
    <property type="match status" value="1"/>
</dbReference>
<dbReference type="InterPro" id="IPR002078">
    <property type="entry name" value="Sigma_54_int"/>
</dbReference>
<evidence type="ECO:0000256" key="7">
    <source>
        <dbReference type="SAM" id="Coils"/>
    </source>
</evidence>
<evidence type="ECO:0000256" key="2">
    <source>
        <dbReference type="ARBA" id="ARBA00022840"/>
    </source>
</evidence>
<comment type="caution">
    <text evidence="10">The sequence shown here is derived from an EMBL/GenBank/DDBJ whole genome shotgun (WGS) entry which is preliminary data.</text>
</comment>
<dbReference type="InterPro" id="IPR058031">
    <property type="entry name" value="AAA_lid_NorR"/>
</dbReference>
<evidence type="ECO:0000256" key="6">
    <source>
        <dbReference type="ARBA" id="ARBA00023163"/>
    </source>
</evidence>
<dbReference type="Pfam" id="PF00158">
    <property type="entry name" value="Sigma54_activat"/>
    <property type="match status" value="1"/>
</dbReference>
<feature type="domain" description="Sigma-54 factor interaction" evidence="8">
    <location>
        <begin position="289"/>
        <end position="518"/>
    </location>
</feature>
<proteinExistence type="predicted"/>
<evidence type="ECO:0000313" key="10">
    <source>
        <dbReference type="EMBL" id="KYG79424.1"/>
    </source>
</evidence>
<dbReference type="Gene3D" id="3.30.450.20">
    <property type="entry name" value="PAS domain"/>
    <property type="match status" value="1"/>
</dbReference>
<name>A0A150XL17_9BACT</name>
<keyword evidence="7" id="KW-0175">Coiled coil</keyword>
<dbReference type="PROSITE" id="PS00675">
    <property type="entry name" value="SIGMA54_INTERACT_1"/>
    <property type="match status" value="1"/>
</dbReference>